<organism evidence="13 14">
    <name type="scientific">Candidatus Acidiferrum panamense</name>
    <dbReference type="NCBI Taxonomy" id="2741543"/>
    <lineage>
        <taxon>Bacteria</taxon>
        <taxon>Pseudomonadati</taxon>
        <taxon>Acidobacteriota</taxon>
        <taxon>Terriglobia</taxon>
        <taxon>Candidatus Acidiferrales</taxon>
        <taxon>Candidatus Acidiferrum</taxon>
    </lineage>
</organism>
<dbReference type="InterPro" id="IPR003661">
    <property type="entry name" value="HisK_dim/P_dom"/>
</dbReference>
<dbReference type="AlphaFoldDB" id="A0A7V8NWT1"/>
<keyword evidence="6" id="KW-0418">Kinase</keyword>
<keyword evidence="3" id="KW-0597">Phosphoprotein</keyword>
<accession>A0A7V8NWT1</accession>
<keyword evidence="5" id="KW-0547">Nucleotide-binding</keyword>
<evidence type="ECO:0000256" key="1">
    <source>
        <dbReference type="ARBA" id="ARBA00000085"/>
    </source>
</evidence>
<evidence type="ECO:0000256" key="10">
    <source>
        <dbReference type="SAM" id="Phobius"/>
    </source>
</evidence>
<feature type="coiled-coil region" evidence="9">
    <location>
        <begin position="263"/>
        <end position="290"/>
    </location>
</feature>
<evidence type="ECO:0000313" key="13">
    <source>
        <dbReference type="EMBL" id="MBA0088851.1"/>
    </source>
</evidence>
<keyword evidence="8" id="KW-0902">Two-component regulatory system</keyword>
<dbReference type="Gene3D" id="1.10.287.130">
    <property type="match status" value="1"/>
</dbReference>
<keyword evidence="10" id="KW-0472">Membrane</keyword>
<proteinExistence type="predicted"/>
<dbReference type="Gene3D" id="3.30.450.20">
    <property type="entry name" value="PAS domain"/>
    <property type="match status" value="1"/>
</dbReference>
<feature type="transmembrane region" description="Helical" evidence="10">
    <location>
        <begin position="6"/>
        <end position="25"/>
    </location>
</feature>
<comment type="caution">
    <text evidence="13">The sequence shown here is derived from an EMBL/GenBank/DDBJ whole genome shotgun (WGS) entry which is preliminary data.</text>
</comment>
<evidence type="ECO:0000256" key="3">
    <source>
        <dbReference type="ARBA" id="ARBA00022553"/>
    </source>
</evidence>
<gene>
    <name evidence="13" type="ORF">HRJ53_28010</name>
</gene>
<keyword evidence="10" id="KW-0812">Transmembrane</keyword>
<dbReference type="GO" id="GO:0005524">
    <property type="term" value="F:ATP binding"/>
    <property type="evidence" value="ECO:0007669"/>
    <property type="project" value="UniProtKB-KW"/>
</dbReference>
<dbReference type="GO" id="GO:0006355">
    <property type="term" value="P:regulation of DNA-templated transcription"/>
    <property type="evidence" value="ECO:0007669"/>
    <property type="project" value="InterPro"/>
</dbReference>
<dbReference type="InterPro" id="IPR000700">
    <property type="entry name" value="PAS-assoc_C"/>
</dbReference>
<feature type="non-terminal residue" evidence="13">
    <location>
        <position position="345"/>
    </location>
</feature>
<dbReference type="InterPro" id="IPR035965">
    <property type="entry name" value="PAS-like_dom_sf"/>
</dbReference>
<dbReference type="SUPFAM" id="SSF55785">
    <property type="entry name" value="PYP-like sensor domain (PAS domain)"/>
    <property type="match status" value="1"/>
</dbReference>
<keyword evidence="10" id="KW-1133">Transmembrane helix</keyword>
<evidence type="ECO:0000259" key="11">
    <source>
        <dbReference type="PROSITE" id="PS50112"/>
    </source>
</evidence>
<feature type="domain" description="PAS" evidence="11">
    <location>
        <begin position="159"/>
        <end position="213"/>
    </location>
</feature>
<dbReference type="CDD" id="cd00130">
    <property type="entry name" value="PAS"/>
    <property type="match status" value="1"/>
</dbReference>
<feature type="domain" description="PAC" evidence="12">
    <location>
        <begin position="229"/>
        <end position="279"/>
    </location>
</feature>
<evidence type="ECO:0000256" key="4">
    <source>
        <dbReference type="ARBA" id="ARBA00022679"/>
    </source>
</evidence>
<keyword evidence="7" id="KW-0067">ATP-binding</keyword>
<dbReference type="PANTHER" id="PTHR43065">
    <property type="entry name" value="SENSOR HISTIDINE KINASE"/>
    <property type="match status" value="1"/>
</dbReference>
<dbReference type="SMART" id="SM00091">
    <property type="entry name" value="PAS"/>
    <property type="match status" value="1"/>
</dbReference>
<evidence type="ECO:0000259" key="12">
    <source>
        <dbReference type="PROSITE" id="PS50113"/>
    </source>
</evidence>
<dbReference type="PROSITE" id="PS50112">
    <property type="entry name" value="PAS"/>
    <property type="match status" value="1"/>
</dbReference>
<reference evidence="13" key="1">
    <citation type="submission" date="2020-06" db="EMBL/GenBank/DDBJ databases">
        <title>Legume-microbial interactions unlock mineral nutrients during tropical forest succession.</title>
        <authorList>
            <person name="Epihov D.Z."/>
        </authorList>
    </citation>
    <scope>NUCLEOTIDE SEQUENCE [LARGE SCALE GENOMIC DNA]</scope>
    <source>
        <strain evidence="13">Pan2503</strain>
    </source>
</reference>
<evidence type="ECO:0000256" key="5">
    <source>
        <dbReference type="ARBA" id="ARBA00022741"/>
    </source>
</evidence>
<evidence type="ECO:0000256" key="6">
    <source>
        <dbReference type="ARBA" id="ARBA00022777"/>
    </source>
</evidence>
<dbReference type="GO" id="GO:0000155">
    <property type="term" value="F:phosphorelay sensor kinase activity"/>
    <property type="evidence" value="ECO:0007669"/>
    <property type="project" value="InterPro"/>
</dbReference>
<name>A0A7V8NWT1_9BACT</name>
<evidence type="ECO:0000256" key="9">
    <source>
        <dbReference type="SAM" id="Coils"/>
    </source>
</evidence>
<dbReference type="InterPro" id="IPR000014">
    <property type="entry name" value="PAS"/>
</dbReference>
<evidence type="ECO:0000313" key="14">
    <source>
        <dbReference type="Proteomes" id="UP000567293"/>
    </source>
</evidence>
<keyword evidence="14" id="KW-1185">Reference proteome</keyword>
<dbReference type="InterPro" id="IPR013767">
    <property type="entry name" value="PAS_fold"/>
</dbReference>
<protein>
    <recommendedName>
        <fullName evidence="2">histidine kinase</fullName>
        <ecNumber evidence="2">2.7.13.3</ecNumber>
    </recommendedName>
</protein>
<dbReference type="Proteomes" id="UP000567293">
    <property type="component" value="Unassembled WGS sequence"/>
</dbReference>
<feature type="transmembrane region" description="Helical" evidence="10">
    <location>
        <begin position="113"/>
        <end position="135"/>
    </location>
</feature>
<dbReference type="CDD" id="cd00082">
    <property type="entry name" value="HisKA"/>
    <property type="match status" value="1"/>
</dbReference>
<dbReference type="EMBL" id="JACDQQ010002713">
    <property type="protein sequence ID" value="MBA0088851.1"/>
    <property type="molecule type" value="Genomic_DNA"/>
</dbReference>
<feature type="transmembrane region" description="Helical" evidence="10">
    <location>
        <begin position="81"/>
        <end position="101"/>
    </location>
</feature>
<keyword evidence="9" id="KW-0175">Coiled coil</keyword>
<keyword evidence="4" id="KW-0808">Transferase</keyword>
<dbReference type="PANTHER" id="PTHR43065:SF42">
    <property type="entry name" value="TWO-COMPONENT SENSOR PPRA"/>
    <property type="match status" value="1"/>
</dbReference>
<evidence type="ECO:0000256" key="8">
    <source>
        <dbReference type="ARBA" id="ARBA00023012"/>
    </source>
</evidence>
<evidence type="ECO:0000256" key="2">
    <source>
        <dbReference type="ARBA" id="ARBA00012438"/>
    </source>
</evidence>
<dbReference type="Pfam" id="PF00989">
    <property type="entry name" value="PAS"/>
    <property type="match status" value="1"/>
</dbReference>
<sequence>MDKAERGFLLVAALMAANLIALFLPRLRAIRVATWIPLATAWVFATIFVVSSGGLGSPGMVLFPLLILDVAWLLGERATVCAAGLFLSMTLALAAIDGRGIHLPHYFPVPPSVFWAAFILAGLGTVPLIKGCNAFRDTLMLSRRRAEELSHLNQVLEESEDRLSTIVDAAPDGIFILNSAGRVVEVNGAALRQLGYSREELLELTIGDFVAPEFRTRATGRFPKMEGETFYESRHVRKDGTEVSIELNTRKIMYAGEPAMLGIARDITERKLAEQQRLELERELQQAQKMDGLGKLASGIAHDFNNLLTVIEGCGSLISERMEPGNPLQKYACEILQASELAGGF</sequence>
<dbReference type="PROSITE" id="PS50113">
    <property type="entry name" value="PAC"/>
    <property type="match status" value="1"/>
</dbReference>
<dbReference type="EC" id="2.7.13.3" evidence="2"/>
<comment type="catalytic activity">
    <reaction evidence="1">
        <text>ATP + protein L-histidine = ADP + protein N-phospho-L-histidine.</text>
        <dbReference type="EC" id="2.7.13.3"/>
    </reaction>
</comment>
<dbReference type="NCBIfam" id="TIGR00229">
    <property type="entry name" value="sensory_box"/>
    <property type="match status" value="1"/>
</dbReference>
<evidence type="ECO:0000256" key="7">
    <source>
        <dbReference type="ARBA" id="ARBA00022840"/>
    </source>
</evidence>